<evidence type="ECO:0000313" key="2">
    <source>
        <dbReference type="EMBL" id="KOX96768.1"/>
    </source>
</evidence>
<feature type="region of interest" description="Disordered" evidence="1">
    <location>
        <begin position="32"/>
        <end position="59"/>
    </location>
</feature>
<sequence length="419" mass="46847">MEQPRRNVLAGLGAAASLAGCLSVDGVRYPDEIESSDESNTTLEAGTDESPTDNSTDADGYASDLIQRIAERTQAIVADVVWFAISYPRAVESYNQAVDSVIETIDTVRTTIHQPTMPTAEMVDRLETVGYNAADRAETAFEPHFSPGGLLRSRTDMHIPALARAARRNDADRFVEELGRMRLSFFQIQTPVYVSKRFSRDPIHNRLLDRLVPRATGDVLVEVAVPTRRGFTTLAHEPYVDEDGSYPPTFTADPLPAARRDRLRKRLGPVVQSSERTEEVFLTFTSRPDPVTRQQNAFRGPPSDLDGTPLYVQQYNDPERAREQLSDILTAGATEGMASITSDVTPRTDSVEWHRYYHREAGSDRTNLDEFPGVQYGYLLQAGPFILATGFSGDAWEERPRWQGQLTESWLFQNTEQPT</sequence>
<dbReference type="PROSITE" id="PS51257">
    <property type="entry name" value="PROKAR_LIPOPROTEIN"/>
    <property type="match status" value="1"/>
</dbReference>
<comment type="caution">
    <text evidence="2">The sequence shown here is derived from an EMBL/GenBank/DDBJ whole genome shotgun (WGS) entry which is preliminary data.</text>
</comment>
<protein>
    <submittedName>
        <fullName evidence="2">Uncharacterized protein</fullName>
    </submittedName>
</protein>
<dbReference type="AlphaFoldDB" id="A0A0M9ARB8"/>
<dbReference type="PATRIC" id="fig|1705389.3.peg.2828"/>
<accession>A0A0M9ARB8</accession>
<dbReference type="RefSeq" id="WP_077152280.1">
    <property type="nucleotide sequence ID" value="NZ_LIST01000003.1"/>
</dbReference>
<name>A0A0M9ARB8_9EURY</name>
<organism evidence="2 3">
    <name type="scientific">Halorubrum tropicale</name>
    <dbReference type="NCBI Taxonomy" id="1765655"/>
    <lineage>
        <taxon>Archaea</taxon>
        <taxon>Methanobacteriati</taxon>
        <taxon>Methanobacteriota</taxon>
        <taxon>Stenosarchaea group</taxon>
        <taxon>Halobacteria</taxon>
        <taxon>Halobacteriales</taxon>
        <taxon>Haloferacaceae</taxon>
        <taxon>Halorubrum</taxon>
    </lineage>
</organism>
<proteinExistence type="predicted"/>
<evidence type="ECO:0000313" key="3">
    <source>
        <dbReference type="Proteomes" id="UP000037747"/>
    </source>
</evidence>
<gene>
    <name evidence="2" type="ORF">AMR74_10140</name>
</gene>
<reference evidence="2 3" key="1">
    <citation type="submission" date="2015-08" db="EMBL/GenBank/DDBJ databases">
        <title>Genomes of Isolates from Cabo Rojo, PR.</title>
        <authorList>
            <person name="Sanchez-Nieves R.L."/>
            <person name="Montalvo-Rodriguez R."/>
        </authorList>
    </citation>
    <scope>NUCLEOTIDE SEQUENCE [LARGE SCALE GENOMIC DNA]</scope>
    <source>
        <strain evidence="2 3">5</strain>
    </source>
</reference>
<evidence type="ECO:0000256" key="1">
    <source>
        <dbReference type="SAM" id="MobiDB-lite"/>
    </source>
</evidence>
<keyword evidence="3" id="KW-1185">Reference proteome</keyword>
<dbReference type="EMBL" id="LIST01000003">
    <property type="protein sequence ID" value="KOX96768.1"/>
    <property type="molecule type" value="Genomic_DNA"/>
</dbReference>
<dbReference type="Proteomes" id="UP000037747">
    <property type="component" value="Unassembled WGS sequence"/>
</dbReference>
<dbReference type="OrthoDB" id="304708at2157"/>